<keyword evidence="2" id="KW-1185">Reference proteome</keyword>
<dbReference type="EMBL" id="OZ035830">
    <property type="protein sequence ID" value="CAL1613857.1"/>
    <property type="molecule type" value="Genomic_DNA"/>
</dbReference>
<protein>
    <submittedName>
        <fullName evidence="1">Uncharacterized protein</fullName>
    </submittedName>
</protein>
<organism evidence="1 2">
    <name type="scientific">Knipowitschia caucasica</name>
    <name type="common">Caucasian dwarf goby</name>
    <name type="synonym">Pomatoschistus caucasicus</name>
    <dbReference type="NCBI Taxonomy" id="637954"/>
    <lineage>
        <taxon>Eukaryota</taxon>
        <taxon>Metazoa</taxon>
        <taxon>Chordata</taxon>
        <taxon>Craniata</taxon>
        <taxon>Vertebrata</taxon>
        <taxon>Euteleostomi</taxon>
        <taxon>Actinopterygii</taxon>
        <taxon>Neopterygii</taxon>
        <taxon>Teleostei</taxon>
        <taxon>Neoteleostei</taxon>
        <taxon>Acanthomorphata</taxon>
        <taxon>Gobiaria</taxon>
        <taxon>Gobiiformes</taxon>
        <taxon>Gobioidei</taxon>
        <taxon>Gobiidae</taxon>
        <taxon>Gobiinae</taxon>
        <taxon>Knipowitschia</taxon>
    </lineage>
</organism>
<dbReference type="AlphaFoldDB" id="A0AAV2MK90"/>
<name>A0AAV2MK90_KNICA</name>
<accession>A0AAV2MK90</accession>
<proteinExistence type="predicted"/>
<reference evidence="1 2" key="1">
    <citation type="submission" date="2024-04" db="EMBL/GenBank/DDBJ databases">
        <authorList>
            <person name="Waldvogel A.-M."/>
            <person name="Schoenle A."/>
        </authorList>
    </citation>
    <scope>NUCLEOTIDE SEQUENCE [LARGE SCALE GENOMIC DNA]</scope>
</reference>
<evidence type="ECO:0000313" key="1">
    <source>
        <dbReference type="EMBL" id="CAL1613857.1"/>
    </source>
</evidence>
<gene>
    <name evidence="1" type="ORF">KC01_LOCUS39994</name>
</gene>
<evidence type="ECO:0000313" key="2">
    <source>
        <dbReference type="Proteomes" id="UP001497482"/>
    </source>
</evidence>
<sequence length="138" mass="14980">MTPSQPTTDDTQCALRVVLEIIGACASELPPFFLNAVAIRPIGQLKMLPSVNMGGCWLDVLPERTGSPVHWLLLVHQAPSSSIGYRSSPGSGVRASACGYAPVSVRLHWDQLALKLHCTLSFPPHSVHWRDTAEQKQA</sequence>
<dbReference type="Proteomes" id="UP001497482">
    <property type="component" value="Chromosome 8"/>
</dbReference>